<organism evidence="1 2">
    <name type="scientific">Acinetobacter baumannii</name>
    <dbReference type="NCBI Taxonomy" id="470"/>
    <lineage>
        <taxon>Bacteria</taxon>
        <taxon>Pseudomonadati</taxon>
        <taxon>Pseudomonadota</taxon>
        <taxon>Gammaproteobacteria</taxon>
        <taxon>Moraxellales</taxon>
        <taxon>Moraxellaceae</taxon>
        <taxon>Acinetobacter</taxon>
        <taxon>Acinetobacter calcoaceticus/baumannii complex</taxon>
    </lineage>
</organism>
<proteinExistence type="predicted"/>
<dbReference type="AlphaFoldDB" id="A0AB73F7V4"/>
<protein>
    <submittedName>
        <fullName evidence="1">Transposase</fullName>
    </submittedName>
</protein>
<dbReference type="InterPro" id="IPR009057">
    <property type="entry name" value="Homeodomain-like_sf"/>
</dbReference>
<name>A0AB73F7V4_ACIBA</name>
<evidence type="ECO:0000313" key="1">
    <source>
        <dbReference type="EMBL" id="KQD08337.1"/>
    </source>
</evidence>
<dbReference type="EMBL" id="LLFE01000218">
    <property type="protein sequence ID" value="KQD08337.1"/>
    <property type="molecule type" value="Genomic_DNA"/>
</dbReference>
<evidence type="ECO:0000313" key="2">
    <source>
        <dbReference type="Proteomes" id="UP000051322"/>
    </source>
</evidence>
<dbReference type="Proteomes" id="UP000051322">
    <property type="component" value="Unassembled WGS sequence"/>
</dbReference>
<reference evidence="1 2" key="1">
    <citation type="submission" date="2015-10" db="EMBL/GenBank/DDBJ databases">
        <title>The utility of whole genome sequencing in characterizing Acinetobacter epidemiology and analyzing hospital outbreaks.</title>
        <authorList>
            <person name="Ozer E.A."/>
            <person name="Fitzpatrick M.A."/>
            <person name="Hauser A.R."/>
        </authorList>
    </citation>
    <scope>NUCLEOTIDE SEQUENCE [LARGE SCALE GENOMIC DNA]</scope>
    <source>
        <strain evidence="1 2">ABBL059</strain>
    </source>
</reference>
<dbReference type="SUPFAM" id="SSF46689">
    <property type="entry name" value="Homeodomain-like"/>
    <property type="match status" value="1"/>
</dbReference>
<sequence length="36" mass="4039">MAKRFSTEFKQQAIEYVLANSHEPLAAIARKLGVGY</sequence>
<gene>
    <name evidence="1" type="ORF">APD06_16780</name>
</gene>
<comment type="caution">
    <text evidence="1">The sequence shown here is derived from an EMBL/GenBank/DDBJ whole genome shotgun (WGS) entry which is preliminary data.</text>
</comment>
<accession>A0AB73F7V4</accession>